<dbReference type="Proteomes" id="UP001458880">
    <property type="component" value="Unassembled WGS sequence"/>
</dbReference>
<evidence type="ECO:0000313" key="3">
    <source>
        <dbReference type="Proteomes" id="UP001458880"/>
    </source>
</evidence>
<keyword evidence="3" id="KW-1185">Reference proteome</keyword>
<evidence type="ECO:0000313" key="2">
    <source>
        <dbReference type="EMBL" id="KAK9686271.1"/>
    </source>
</evidence>
<proteinExistence type="predicted"/>
<comment type="caution">
    <text evidence="2">The sequence shown here is derived from an EMBL/GenBank/DDBJ whole genome shotgun (WGS) entry which is preliminary data.</text>
</comment>
<organism evidence="2 3">
    <name type="scientific">Popillia japonica</name>
    <name type="common">Japanese beetle</name>
    <dbReference type="NCBI Taxonomy" id="7064"/>
    <lineage>
        <taxon>Eukaryota</taxon>
        <taxon>Metazoa</taxon>
        <taxon>Ecdysozoa</taxon>
        <taxon>Arthropoda</taxon>
        <taxon>Hexapoda</taxon>
        <taxon>Insecta</taxon>
        <taxon>Pterygota</taxon>
        <taxon>Neoptera</taxon>
        <taxon>Endopterygota</taxon>
        <taxon>Coleoptera</taxon>
        <taxon>Polyphaga</taxon>
        <taxon>Scarabaeiformia</taxon>
        <taxon>Scarabaeidae</taxon>
        <taxon>Rutelinae</taxon>
        <taxon>Popillia</taxon>
    </lineage>
</organism>
<dbReference type="EMBL" id="JASPKY010000718">
    <property type="protein sequence ID" value="KAK9686271.1"/>
    <property type="molecule type" value="Genomic_DNA"/>
</dbReference>
<feature type="region of interest" description="Disordered" evidence="1">
    <location>
        <begin position="86"/>
        <end position="109"/>
    </location>
</feature>
<protein>
    <submittedName>
        <fullName evidence="2">Uncharacterized protein</fullName>
    </submittedName>
</protein>
<sequence length="109" mass="13230">MEYTRWPLPLWWAKQIKTHIRTKQLLLENIPTYQQKWGKLGGVQETDETRHSNCNRSREEILDRLWTKFEDENKGERQETKKEGICINNSIGEMKTREKGRKRRRKAFV</sequence>
<evidence type="ECO:0000256" key="1">
    <source>
        <dbReference type="SAM" id="MobiDB-lite"/>
    </source>
</evidence>
<name>A0AAW1IAZ6_POPJA</name>
<dbReference type="AlphaFoldDB" id="A0AAW1IAZ6"/>
<feature type="compositionally biased region" description="Basic residues" evidence="1">
    <location>
        <begin position="98"/>
        <end position="109"/>
    </location>
</feature>
<reference evidence="2 3" key="1">
    <citation type="journal article" date="2024" name="BMC Genomics">
        <title>De novo assembly and annotation of Popillia japonica's genome with initial clues to its potential as an invasive pest.</title>
        <authorList>
            <person name="Cucini C."/>
            <person name="Boschi S."/>
            <person name="Funari R."/>
            <person name="Cardaioli E."/>
            <person name="Iannotti N."/>
            <person name="Marturano G."/>
            <person name="Paoli F."/>
            <person name="Bruttini M."/>
            <person name="Carapelli A."/>
            <person name="Frati F."/>
            <person name="Nardi F."/>
        </authorList>
    </citation>
    <scope>NUCLEOTIDE SEQUENCE [LARGE SCALE GENOMIC DNA]</scope>
    <source>
        <strain evidence="2">DMR45628</strain>
    </source>
</reference>
<gene>
    <name evidence="2" type="ORF">QE152_g37321</name>
</gene>
<accession>A0AAW1IAZ6</accession>